<keyword evidence="4" id="KW-1185">Reference proteome</keyword>
<dbReference type="InterPro" id="IPR016186">
    <property type="entry name" value="C-type_lectin-like/link_sf"/>
</dbReference>
<feature type="signal peptide" evidence="1">
    <location>
        <begin position="1"/>
        <end position="16"/>
    </location>
</feature>
<dbReference type="Proteomes" id="UP001158576">
    <property type="component" value="Chromosome PAR"/>
</dbReference>
<evidence type="ECO:0000313" key="4">
    <source>
        <dbReference type="Proteomes" id="UP001158576"/>
    </source>
</evidence>
<organism evidence="3 4">
    <name type="scientific">Oikopleura dioica</name>
    <name type="common">Tunicate</name>
    <dbReference type="NCBI Taxonomy" id="34765"/>
    <lineage>
        <taxon>Eukaryota</taxon>
        <taxon>Metazoa</taxon>
        <taxon>Chordata</taxon>
        <taxon>Tunicata</taxon>
        <taxon>Appendicularia</taxon>
        <taxon>Copelata</taxon>
        <taxon>Oikopleuridae</taxon>
        <taxon>Oikopleura</taxon>
    </lineage>
</organism>
<feature type="domain" description="C-type lectin" evidence="2">
    <location>
        <begin position="23"/>
        <end position="123"/>
    </location>
</feature>
<evidence type="ECO:0000313" key="3">
    <source>
        <dbReference type="EMBL" id="CAG5080395.1"/>
    </source>
</evidence>
<feature type="chain" id="PRO_5045508339" evidence="1">
    <location>
        <begin position="17"/>
        <end position="130"/>
    </location>
</feature>
<evidence type="ECO:0000259" key="2">
    <source>
        <dbReference type="PROSITE" id="PS50041"/>
    </source>
</evidence>
<dbReference type="InterPro" id="IPR001304">
    <property type="entry name" value="C-type_lectin-like"/>
</dbReference>
<name>A0ABN7RS44_OIKDI</name>
<accession>A0ABN7RS44</accession>
<dbReference type="CDD" id="cd00037">
    <property type="entry name" value="CLECT"/>
    <property type="match status" value="1"/>
</dbReference>
<evidence type="ECO:0000256" key="1">
    <source>
        <dbReference type="SAM" id="SignalP"/>
    </source>
</evidence>
<dbReference type="PROSITE" id="PS51257">
    <property type="entry name" value="PROKAR_LIPOPROTEIN"/>
    <property type="match status" value="1"/>
</dbReference>
<dbReference type="EMBL" id="OU015568">
    <property type="protein sequence ID" value="CAG5080395.1"/>
    <property type="molecule type" value="Genomic_DNA"/>
</dbReference>
<dbReference type="PROSITE" id="PS50041">
    <property type="entry name" value="C_TYPE_LECTIN_2"/>
    <property type="match status" value="1"/>
</dbReference>
<dbReference type="Gene3D" id="3.10.100.10">
    <property type="entry name" value="Mannose-Binding Protein A, subunit A"/>
    <property type="match status" value="1"/>
</dbReference>
<protein>
    <submittedName>
        <fullName evidence="3">Oidioi.mRNA.OKI2018_I69.PAR.g9572.t1.cds</fullName>
    </submittedName>
</protein>
<dbReference type="Pfam" id="PF00059">
    <property type="entry name" value="Lectin_C"/>
    <property type="match status" value="1"/>
</dbReference>
<dbReference type="InterPro" id="IPR016187">
    <property type="entry name" value="CTDL_fold"/>
</dbReference>
<reference evidence="3 4" key="1">
    <citation type="submission" date="2021-04" db="EMBL/GenBank/DDBJ databases">
        <authorList>
            <person name="Bliznina A."/>
        </authorList>
    </citation>
    <scope>NUCLEOTIDE SEQUENCE [LARGE SCALE GENOMIC DNA]</scope>
</reference>
<gene>
    <name evidence="3" type="ORF">OKIOD_LOCUS1130</name>
</gene>
<proteinExistence type="predicted"/>
<sequence length="130" mass="15485">MKLSLMIFVFVPVIVASGSCSEYWYMKLDDYVRTDWRSARKICELMGGTLPFFTNTEDYDQFMPSLQHDVWLGVRVKGRFPNRRFPRINSKNFSRKHPYSCISLNKTGWIERRCKHKLRVACRFAEIYPC</sequence>
<dbReference type="SUPFAM" id="SSF56436">
    <property type="entry name" value="C-type lectin-like"/>
    <property type="match status" value="1"/>
</dbReference>
<keyword evidence="1" id="KW-0732">Signal</keyword>